<reference evidence="1 2" key="1">
    <citation type="submission" date="2013-11" db="EMBL/GenBank/DDBJ databases">
        <title>Opisthorchis viverrini - life in the bile duct.</title>
        <authorList>
            <person name="Young N.D."/>
            <person name="Nagarajan N."/>
            <person name="Lin S.J."/>
            <person name="Korhonen P.K."/>
            <person name="Jex A.R."/>
            <person name="Hall R.S."/>
            <person name="Safavi-Hemami H."/>
            <person name="Kaewkong W."/>
            <person name="Bertrand D."/>
            <person name="Gao S."/>
            <person name="Seet Q."/>
            <person name="Wongkham S."/>
            <person name="Teh B.T."/>
            <person name="Wongkham C."/>
            <person name="Intapan P.M."/>
            <person name="Maleewong W."/>
            <person name="Yang X."/>
            <person name="Hu M."/>
            <person name="Wang Z."/>
            <person name="Hofmann A."/>
            <person name="Sternberg P.W."/>
            <person name="Tan P."/>
            <person name="Wang J."/>
            <person name="Gasser R.B."/>
        </authorList>
    </citation>
    <scope>NUCLEOTIDE SEQUENCE [LARGE SCALE GENOMIC DNA]</scope>
</reference>
<evidence type="ECO:0008006" key="3">
    <source>
        <dbReference type="Google" id="ProtNLM"/>
    </source>
</evidence>
<dbReference type="Proteomes" id="UP000054324">
    <property type="component" value="Unassembled WGS sequence"/>
</dbReference>
<dbReference type="EMBL" id="KL596901">
    <property type="protein sequence ID" value="KER22388.1"/>
    <property type="molecule type" value="Genomic_DNA"/>
</dbReference>
<protein>
    <recommendedName>
        <fullName evidence="3">K Homology domain-containing protein</fullName>
    </recommendedName>
</protein>
<dbReference type="GeneID" id="20323675"/>
<dbReference type="CTD" id="20323675"/>
<dbReference type="OrthoDB" id="10027144at2759"/>
<sequence>MSMELPTDDTGEELILRGRPEDLRRALCMVYELAKISLTEEISASTRRSQCHRQATQGPDSGAWPWILCESILNISDTSLVDRSKHNTNKVVEYFLIVHGRLLPFFSG</sequence>
<keyword evidence="2" id="KW-1185">Reference proteome</keyword>
<evidence type="ECO:0000313" key="2">
    <source>
        <dbReference type="Proteomes" id="UP000054324"/>
    </source>
</evidence>
<dbReference type="KEGG" id="ovi:T265_09506"/>
<gene>
    <name evidence="1" type="ORF">T265_09506</name>
</gene>
<dbReference type="STRING" id="6198.A0A074Z5N9"/>
<organism evidence="1 2">
    <name type="scientific">Opisthorchis viverrini</name>
    <name type="common">Southeast Asian liver fluke</name>
    <dbReference type="NCBI Taxonomy" id="6198"/>
    <lineage>
        <taxon>Eukaryota</taxon>
        <taxon>Metazoa</taxon>
        <taxon>Spiralia</taxon>
        <taxon>Lophotrochozoa</taxon>
        <taxon>Platyhelminthes</taxon>
        <taxon>Trematoda</taxon>
        <taxon>Digenea</taxon>
        <taxon>Opisthorchiida</taxon>
        <taxon>Opisthorchiata</taxon>
        <taxon>Opisthorchiidae</taxon>
        <taxon>Opisthorchis</taxon>
    </lineage>
</organism>
<evidence type="ECO:0000313" key="1">
    <source>
        <dbReference type="EMBL" id="KER22388.1"/>
    </source>
</evidence>
<accession>A0A074Z5N9</accession>
<proteinExistence type="predicted"/>
<name>A0A074Z5N9_OPIVI</name>
<dbReference type="RefSeq" id="XP_009173858.1">
    <property type="nucleotide sequence ID" value="XM_009175594.1"/>
</dbReference>
<dbReference type="AlphaFoldDB" id="A0A074Z5N9"/>